<evidence type="ECO:0000313" key="2">
    <source>
        <dbReference type="EMBL" id="VVM72274.1"/>
    </source>
</evidence>
<feature type="transmembrane region" description="Helical" evidence="1">
    <location>
        <begin position="132"/>
        <end position="149"/>
    </location>
</feature>
<gene>
    <name evidence="2" type="ORF">PS645_01825</name>
</gene>
<feature type="transmembrane region" description="Helical" evidence="1">
    <location>
        <begin position="41"/>
        <end position="58"/>
    </location>
</feature>
<organism evidence="2 3">
    <name type="scientific">Pseudomonas fluorescens</name>
    <dbReference type="NCBI Taxonomy" id="294"/>
    <lineage>
        <taxon>Bacteria</taxon>
        <taxon>Pseudomonadati</taxon>
        <taxon>Pseudomonadota</taxon>
        <taxon>Gammaproteobacteria</taxon>
        <taxon>Pseudomonadales</taxon>
        <taxon>Pseudomonadaceae</taxon>
        <taxon>Pseudomonas</taxon>
    </lineage>
</organism>
<dbReference type="RefSeq" id="WP_150580185.1">
    <property type="nucleotide sequence ID" value="NZ_CABVGX010000011.1"/>
</dbReference>
<dbReference type="OrthoDB" id="7026112at2"/>
<sequence length="194" mass="21906">MQFAVALIEYLISGIIASIWVLAIITNYIKLPLDSIKDYKEIFVIVYFPVAYILGIYVDTTSSFLIRRIKELGCMLGSYKPCSRIIKFFLPAYVFLVGKAKPDSYERSAEVLAHSIPDAVRTMEAYVSRDRIARGAALNAFAGATTAFFYAPSEIMTPVLVGCLLMLAYSLLMYKRLRRLSSRFKKVVISKIKK</sequence>
<keyword evidence="1" id="KW-1133">Transmembrane helix</keyword>
<dbReference type="EMBL" id="CABVGX010000011">
    <property type="protein sequence ID" value="VVM72274.1"/>
    <property type="molecule type" value="Genomic_DNA"/>
</dbReference>
<protein>
    <submittedName>
        <fullName evidence="2">Uncharacterized protein</fullName>
    </submittedName>
</protein>
<keyword evidence="1" id="KW-0812">Transmembrane</keyword>
<evidence type="ECO:0000313" key="3">
    <source>
        <dbReference type="Proteomes" id="UP000325607"/>
    </source>
</evidence>
<name>A0A5E6RU01_PSEFL</name>
<dbReference type="AlphaFoldDB" id="A0A5E6RU01"/>
<feature type="transmembrane region" description="Helical" evidence="1">
    <location>
        <begin position="7"/>
        <end position="29"/>
    </location>
</feature>
<dbReference type="Proteomes" id="UP000325607">
    <property type="component" value="Unassembled WGS sequence"/>
</dbReference>
<evidence type="ECO:0000256" key="1">
    <source>
        <dbReference type="SAM" id="Phobius"/>
    </source>
</evidence>
<accession>A0A5E6RU01</accession>
<proteinExistence type="predicted"/>
<keyword evidence="1" id="KW-0472">Membrane</keyword>
<feature type="transmembrane region" description="Helical" evidence="1">
    <location>
        <begin position="155"/>
        <end position="174"/>
    </location>
</feature>
<reference evidence="2 3" key="1">
    <citation type="submission" date="2019-09" db="EMBL/GenBank/DDBJ databases">
        <authorList>
            <person name="Chandra G."/>
            <person name="Truman W A."/>
        </authorList>
    </citation>
    <scope>NUCLEOTIDE SEQUENCE [LARGE SCALE GENOMIC DNA]</scope>
    <source>
        <strain evidence="2">PS645</strain>
    </source>
</reference>